<name>A0A0B6YSK0_9EUPU</name>
<feature type="compositionally biased region" description="Basic and acidic residues" evidence="1">
    <location>
        <begin position="169"/>
        <end position="181"/>
    </location>
</feature>
<evidence type="ECO:0000313" key="2">
    <source>
        <dbReference type="EMBL" id="CEK58445.1"/>
    </source>
</evidence>
<dbReference type="AlphaFoldDB" id="A0A0B6YSK0"/>
<gene>
    <name evidence="2" type="primary">ORF33119</name>
</gene>
<feature type="compositionally biased region" description="Basic and acidic residues" evidence="1">
    <location>
        <begin position="192"/>
        <end position="227"/>
    </location>
</feature>
<feature type="non-terminal residue" evidence="2">
    <location>
        <position position="297"/>
    </location>
</feature>
<protein>
    <submittedName>
        <fullName evidence="2">Uncharacterized protein</fullName>
    </submittedName>
</protein>
<accession>A0A0B6YSK0</accession>
<feature type="compositionally biased region" description="Polar residues" evidence="1">
    <location>
        <begin position="151"/>
        <end position="162"/>
    </location>
</feature>
<feature type="region of interest" description="Disordered" evidence="1">
    <location>
        <begin position="1"/>
        <end position="297"/>
    </location>
</feature>
<feature type="compositionally biased region" description="Polar residues" evidence="1">
    <location>
        <begin position="9"/>
        <end position="29"/>
    </location>
</feature>
<dbReference type="EMBL" id="HACG01011580">
    <property type="protein sequence ID" value="CEK58445.1"/>
    <property type="molecule type" value="Transcribed_RNA"/>
</dbReference>
<feature type="compositionally biased region" description="Basic and acidic residues" evidence="1">
    <location>
        <begin position="128"/>
        <end position="146"/>
    </location>
</feature>
<sequence>MDVGLSLLSDLSTPLFGSSSSERNISNTLETEKSSNSHGNGHLDSMSESSDFSSYSDSEGEDVKENTNSSSNEETEQPKLLQSSDSENEDEKKSIGSTSDEDTSVKNDSESEEDKKDLNTDVDFSEDENTRGDKKDEKNNIQKELFDADSQDTYGNETTRSSGGRRVNAIKELKGEWDQKPDLYGIRRSGRSKREVVRYKTETSDSDGDKKRKNIRDSEDWRSHDDGSSEESSGSSDFKPTKTASRSRPPQRTAKQRVAKTAYKSKVGSRNLSSSDSSDDSDSHSRPVPQRKSAQKI</sequence>
<reference evidence="2" key="1">
    <citation type="submission" date="2014-12" db="EMBL/GenBank/DDBJ databases">
        <title>Insight into the proteome of Arion vulgaris.</title>
        <authorList>
            <person name="Aradska J."/>
            <person name="Bulat T."/>
            <person name="Smidak R."/>
            <person name="Sarate P."/>
            <person name="Gangsoo J."/>
            <person name="Sialana F."/>
            <person name="Bilban M."/>
            <person name="Lubec G."/>
        </authorList>
    </citation>
    <scope>NUCLEOTIDE SEQUENCE</scope>
    <source>
        <tissue evidence="2">Skin</tissue>
    </source>
</reference>
<evidence type="ECO:0000256" key="1">
    <source>
        <dbReference type="SAM" id="MobiDB-lite"/>
    </source>
</evidence>
<feature type="compositionally biased region" description="Basic and acidic residues" evidence="1">
    <location>
        <begin position="103"/>
        <end position="119"/>
    </location>
</feature>
<feature type="compositionally biased region" description="Low complexity" evidence="1">
    <location>
        <begin position="44"/>
        <end position="57"/>
    </location>
</feature>
<proteinExistence type="predicted"/>
<organism evidence="2">
    <name type="scientific">Arion vulgaris</name>
    <dbReference type="NCBI Taxonomy" id="1028688"/>
    <lineage>
        <taxon>Eukaryota</taxon>
        <taxon>Metazoa</taxon>
        <taxon>Spiralia</taxon>
        <taxon>Lophotrochozoa</taxon>
        <taxon>Mollusca</taxon>
        <taxon>Gastropoda</taxon>
        <taxon>Heterobranchia</taxon>
        <taxon>Euthyneura</taxon>
        <taxon>Panpulmonata</taxon>
        <taxon>Eupulmonata</taxon>
        <taxon>Stylommatophora</taxon>
        <taxon>Helicina</taxon>
        <taxon>Arionoidea</taxon>
        <taxon>Arionidae</taxon>
        <taxon>Arion</taxon>
    </lineage>
</organism>